<keyword evidence="1" id="KW-1133">Transmembrane helix</keyword>
<dbReference type="Proteomes" id="UP000319908">
    <property type="component" value="Unassembled WGS sequence"/>
</dbReference>
<keyword evidence="3" id="KW-1185">Reference proteome</keyword>
<sequence length="191" mass="21675">MLRRTYLILGRVRFPLLIVGIILSGLNVHEQIGRVRFLVHRDSYRQAKLEVIGSDFEASVGANRLKYRHKVLIAILEGEDIRVDARVVGHQCLTISHSEYPSDRPHSCDVLVNMRVPPGLLKQDYDLRVVGLRSFGENCFIKTLAILTVSNLVLAAALVVFWYHRRIGNALKTDQWERSKVSEKSKVSGTD</sequence>
<keyword evidence="1" id="KW-0472">Membrane</keyword>
<evidence type="ECO:0000256" key="1">
    <source>
        <dbReference type="SAM" id="Phobius"/>
    </source>
</evidence>
<feature type="transmembrane region" description="Helical" evidence="1">
    <location>
        <begin position="140"/>
        <end position="163"/>
    </location>
</feature>
<dbReference type="AlphaFoldDB" id="A0A5C6BZ56"/>
<gene>
    <name evidence="2" type="ORF">Poly21_37710</name>
</gene>
<reference evidence="2 3" key="1">
    <citation type="journal article" date="2020" name="Antonie Van Leeuwenhoek">
        <title>Rhodopirellula heiligendammensis sp. nov., Rhodopirellula pilleata sp. nov., and Rhodopirellula solitaria sp. nov. isolated from natural or artificial marine surfaces in Northern Germany and California, USA, and emended description of the genus Rhodopirellula.</title>
        <authorList>
            <person name="Kallscheuer N."/>
            <person name="Wiegand S."/>
            <person name="Jogler M."/>
            <person name="Boedeker C."/>
            <person name="Peeters S.H."/>
            <person name="Rast P."/>
            <person name="Heuer A."/>
            <person name="Jetten M.S.M."/>
            <person name="Rohde M."/>
            <person name="Jogler C."/>
        </authorList>
    </citation>
    <scope>NUCLEOTIDE SEQUENCE [LARGE SCALE GENOMIC DNA]</scope>
    <source>
        <strain evidence="2 3">Poly21</strain>
    </source>
</reference>
<evidence type="ECO:0000313" key="2">
    <source>
        <dbReference type="EMBL" id="TWU16566.1"/>
    </source>
</evidence>
<comment type="caution">
    <text evidence="2">The sequence shown here is derived from an EMBL/GenBank/DDBJ whole genome shotgun (WGS) entry which is preliminary data.</text>
</comment>
<organism evidence="2 3">
    <name type="scientific">Allorhodopirellula heiligendammensis</name>
    <dbReference type="NCBI Taxonomy" id="2714739"/>
    <lineage>
        <taxon>Bacteria</taxon>
        <taxon>Pseudomonadati</taxon>
        <taxon>Planctomycetota</taxon>
        <taxon>Planctomycetia</taxon>
        <taxon>Pirellulales</taxon>
        <taxon>Pirellulaceae</taxon>
        <taxon>Allorhodopirellula</taxon>
    </lineage>
</organism>
<name>A0A5C6BZ56_9BACT</name>
<dbReference type="EMBL" id="SJPU01000002">
    <property type="protein sequence ID" value="TWU16566.1"/>
    <property type="molecule type" value="Genomic_DNA"/>
</dbReference>
<accession>A0A5C6BZ56</accession>
<proteinExistence type="predicted"/>
<protein>
    <submittedName>
        <fullName evidence="2">Uncharacterized protein</fullName>
    </submittedName>
</protein>
<evidence type="ECO:0000313" key="3">
    <source>
        <dbReference type="Proteomes" id="UP000319908"/>
    </source>
</evidence>
<feature type="transmembrane region" description="Helical" evidence="1">
    <location>
        <begin position="12"/>
        <end position="29"/>
    </location>
</feature>
<keyword evidence="1" id="KW-0812">Transmembrane</keyword>